<evidence type="ECO:0000313" key="3">
    <source>
        <dbReference type="Proteomes" id="UP000011083"/>
    </source>
</evidence>
<dbReference type="InterPro" id="IPR035940">
    <property type="entry name" value="CAP_sf"/>
</dbReference>
<dbReference type="Proteomes" id="UP000011083">
    <property type="component" value="Unassembled WGS sequence"/>
</dbReference>
<sequence>MEQDDPIKHEFLRLLNEWRGLVELPWLFLNNKLMESAQRRADEMERKSEIGLDSEDGKSIAQELNEAGYQVTRWTYDVSQGIIDAKQALSVFVEDNGSRAHLRDAFVKEAGVGFSAEGGRWAILLARRQSECGNGLVEAEEECDVGDTFDECCTSECKIGESCDCYQPENSPTTTCSHW</sequence>
<accession>L8GXR7</accession>
<feature type="domain" description="SCP" evidence="1">
    <location>
        <begin position="12"/>
        <end position="120"/>
    </location>
</feature>
<dbReference type="OrthoDB" id="5951731at2759"/>
<evidence type="ECO:0000259" key="1">
    <source>
        <dbReference type="Pfam" id="PF00188"/>
    </source>
</evidence>
<reference evidence="2 3" key="1">
    <citation type="journal article" date="2013" name="Genome Biol.">
        <title>Genome of Acanthamoeba castellanii highlights extensive lateral gene transfer and early evolution of tyrosine kinase signaling.</title>
        <authorList>
            <person name="Clarke M."/>
            <person name="Lohan A.J."/>
            <person name="Liu B."/>
            <person name="Lagkouvardos I."/>
            <person name="Roy S."/>
            <person name="Zafar N."/>
            <person name="Bertelli C."/>
            <person name="Schilde C."/>
            <person name="Kianianmomeni A."/>
            <person name="Burglin T.R."/>
            <person name="Frech C."/>
            <person name="Turcotte B."/>
            <person name="Kopec K.O."/>
            <person name="Synnott J.M."/>
            <person name="Choo C."/>
            <person name="Paponov I."/>
            <person name="Finkler A."/>
            <person name="Soon Heng Tan C."/>
            <person name="Hutchins A.P."/>
            <person name="Weinmeier T."/>
            <person name="Rattei T."/>
            <person name="Chu J.S."/>
            <person name="Gimenez G."/>
            <person name="Irimia M."/>
            <person name="Rigden D.J."/>
            <person name="Fitzpatrick D.A."/>
            <person name="Lorenzo-Morales J."/>
            <person name="Bateman A."/>
            <person name="Chiu C.H."/>
            <person name="Tang P."/>
            <person name="Hegemann P."/>
            <person name="Fromm H."/>
            <person name="Raoult D."/>
            <person name="Greub G."/>
            <person name="Miranda-Saavedra D."/>
            <person name="Chen N."/>
            <person name="Nash P."/>
            <person name="Ginger M.L."/>
            <person name="Horn M."/>
            <person name="Schaap P."/>
            <person name="Caler L."/>
            <person name="Loftus B."/>
        </authorList>
    </citation>
    <scope>NUCLEOTIDE SEQUENCE [LARGE SCALE GENOMIC DNA]</scope>
    <source>
        <strain evidence="2 3">Neff</strain>
    </source>
</reference>
<evidence type="ECO:0000313" key="2">
    <source>
        <dbReference type="EMBL" id="ELR17790.1"/>
    </source>
</evidence>
<dbReference type="Pfam" id="PF00188">
    <property type="entry name" value="CAP"/>
    <property type="match status" value="1"/>
</dbReference>
<dbReference type="VEuPathDB" id="AmoebaDB:ACA1_066110"/>
<dbReference type="PANTHER" id="PTHR31157:SF1">
    <property type="entry name" value="SCP DOMAIN-CONTAINING PROTEIN"/>
    <property type="match status" value="1"/>
</dbReference>
<dbReference type="CDD" id="cd05379">
    <property type="entry name" value="CAP_bacterial"/>
    <property type="match status" value="1"/>
</dbReference>
<dbReference type="InterPro" id="IPR014044">
    <property type="entry name" value="CAP_dom"/>
</dbReference>
<keyword evidence="3" id="KW-1185">Reference proteome</keyword>
<dbReference type="EMBL" id="KB007974">
    <property type="protein sequence ID" value="ELR17790.1"/>
    <property type="molecule type" value="Genomic_DNA"/>
</dbReference>
<dbReference type="RefSeq" id="XP_004339803.1">
    <property type="nucleotide sequence ID" value="XM_004339755.1"/>
</dbReference>
<dbReference type="SUPFAM" id="SSF55797">
    <property type="entry name" value="PR-1-like"/>
    <property type="match status" value="1"/>
</dbReference>
<proteinExistence type="predicted"/>
<name>L8GXR7_ACACF</name>
<dbReference type="AlphaFoldDB" id="L8GXR7"/>
<protein>
    <recommendedName>
        <fullName evidence="1">SCP domain-containing protein</fullName>
    </recommendedName>
</protein>
<dbReference type="GeneID" id="14918096"/>
<dbReference type="PANTHER" id="PTHR31157">
    <property type="entry name" value="SCP DOMAIN-CONTAINING PROTEIN"/>
    <property type="match status" value="1"/>
</dbReference>
<dbReference type="Gene3D" id="3.40.33.10">
    <property type="entry name" value="CAP"/>
    <property type="match status" value="1"/>
</dbReference>
<gene>
    <name evidence="2" type="ORF">ACA1_066110</name>
</gene>
<organism evidence="2 3">
    <name type="scientific">Acanthamoeba castellanii (strain ATCC 30010 / Neff)</name>
    <dbReference type="NCBI Taxonomy" id="1257118"/>
    <lineage>
        <taxon>Eukaryota</taxon>
        <taxon>Amoebozoa</taxon>
        <taxon>Discosea</taxon>
        <taxon>Longamoebia</taxon>
        <taxon>Centramoebida</taxon>
        <taxon>Acanthamoebidae</taxon>
        <taxon>Acanthamoeba</taxon>
    </lineage>
</organism>
<dbReference type="KEGG" id="acan:ACA1_066110"/>